<keyword evidence="3" id="KW-1185">Reference proteome</keyword>
<sequence>MSIRPLDMQVIIPKTPEVSQQYPDQSHRVITEQQQFAQQMEKQISKNKEKVQSTNKPEYAVNKDSQNKNQYQKNSAKKKKQEKNKSKKDAKSDHSSIIDIRI</sequence>
<feature type="compositionally biased region" description="Low complexity" evidence="1">
    <location>
        <begin position="62"/>
        <end position="74"/>
    </location>
</feature>
<gene>
    <name evidence="2" type="ORF">QBE51_01605</name>
</gene>
<proteinExistence type="predicted"/>
<dbReference type="RefSeq" id="WP_341877215.1">
    <property type="nucleotide sequence ID" value="NZ_CP121687.1"/>
</dbReference>
<evidence type="ECO:0000313" key="2">
    <source>
        <dbReference type="EMBL" id="WZL70252.1"/>
    </source>
</evidence>
<organism evidence="2 3">
    <name type="scientific">Defluviitalea saccharophila</name>
    <dbReference type="NCBI Taxonomy" id="879970"/>
    <lineage>
        <taxon>Bacteria</taxon>
        <taxon>Bacillati</taxon>
        <taxon>Bacillota</taxon>
        <taxon>Clostridia</taxon>
        <taxon>Lachnospirales</taxon>
        <taxon>Defluviitaleaceae</taxon>
        <taxon>Defluviitalea</taxon>
    </lineage>
</organism>
<accession>A0ABZ2Y4H6</accession>
<dbReference type="Proteomes" id="UP001486565">
    <property type="component" value="Chromosome"/>
</dbReference>
<evidence type="ECO:0000313" key="3">
    <source>
        <dbReference type="Proteomes" id="UP001486565"/>
    </source>
</evidence>
<feature type="compositionally biased region" description="Basic and acidic residues" evidence="1">
    <location>
        <begin position="83"/>
        <end position="102"/>
    </location>
</feature>
<reference evidence="2 3" key="1">
    <citation type="submission" date="2023-03" db="EMBL/GenBank/DDBJ databases">
        <title>Novel Species.</title>
        <authorList>
            <person name="Ma S."/>
        </authorList>
    </citation>
    <scope>NUCLEOTIDE SEQUENCE [LARGE SCALE GENOMIC DNA]</scope>
    <source>
        <strain evidence="2 3">LIND6LT2</strain>
    </source>
</reference>
<protein>
    <submittedName>
        <fullName evidence="2">Uncharacterized protein</fullName>
    </submittedName>
</protein>
<dbReference type="EMBL" id="CP121687">
    <property type="protein sequence ID" value="WZL70252.1"/>
    <property type="molecule type" value="Genomic_DNA"/>
</dbReference>
<evidence type="ECO:0000256" key="1">
    <source>
        <dbReference type="SAM" id="MobiDB-lite"/>
    </source>
</evidence>
<name>A0ABZ2Y4H6_9FIRM</name>
<feature type="region of interest" description="Disordered" evidence="1">
    <location>
        <begin position="34"/>
        <end position="102"/>
    </location>
</feature>